<dbReference type="EMBL" id="JAANAS010000039">
    <property type="protein sequence ID" value="NGZ89511.1"/>
    <property type="molecule type" value="Genomic_DNA"/>
</dbReference>
<protein>
    <submittedName>
        <fullName evidence="1">Uncharacterized protein</fullName>
    </submittedName>
</protein>
<evidence type="ECO:0000313" key="2">
    <source>
        <dbReference type="Proteomes" id="UP000643701"/>
    </source>
</evidence>
<organism evidence="1 2">
    <name type="scientific">Psychroflexus maritimus</name>
    <dbReference type="NCBI Taxonomy" id="2714865"/>
    <lineage>
        <taxon>Bacteria</taxon>
        <taxon>Pseudomonadati</taxon>
        <taxon>Bacteroidota</taxon>
        <taxon>Flavobacteriia</taxon>
        <taxon>Flavobacteriales</taxon>
        <taxon>Flavobacteriaceae</taxon>
        <taxon>Psychroflexus</taxon>
    </lineage>
</organism>
<comment type="caution">
    <text evidence="1">The sequence shown here is derived from an EMBL/GenBank/DDBJ whole genome shotgun (WGS) entry which is preliminary data.</text>
</comment>
<gene>
    <name evidence="1" type="ORF">G7034_04505</name>
</gene>
<dbReference type="AlphaFoldDB" id="A0A967E690"/>
<accession>A0A967E690</accession>
<sequence>MSSVLLLSLVSILLIGCSQKIIFPVSKVIPSADAVAKIKKDKNNNYQIDLEVKNLTSPDRLSPPRLMYVVWIKTDKDTINLGQLKSSKSMFSSSRNASMTTTTPHKPSYFMITAEDQANNKHPGLQVVLESSVEDN</sequence>
<keyword evidence="2" id="KW-1185">Reference proteome</keyword>
<dbReference type="Proteomes" id="UP000643701">
    <property type="component" value="Unassembled WGS sequence"/>
</dbReference>
<evidence type="ECO:0000313" key="1">
    <source>
        <dbReference type="EMBL" id="NGZ89511.1"/>
    </source>
</evidence>
<name>A0A967E690_9FLAO</name>
<proteinExistence type="predicted"/>
<reference evidence="1" key="1">
    <citation type="submission" date="2020-03" db="EMBL/GenBank/DDBJ databases">
        <title>Psychroflexus Maritimus sp. nov., isolate from marine sediment.</title>
        <authorList>
            <person name="Zhong Y.-L."/>
        </authorList>
    </citation>
    <scope>NUCLEOTIDE SEQUENCE</scope>
    <source>
        <strain evidence="1">C1</strain>
    </source>
</reference>